<feature type="transmembrane region" description="Helical" evidence="8">
    <location>
        <begin position="57"/>
        <end position="84"/>
    </location>
</feature>
<evidence type="ECO:0000256" key="1">
    <source>
        <dbReference type="ARBA" id="ARBA00004141"/>
    </source>
</evidence>
<keyword evidence="5 6" id="KW-0472">Membrane</keyword>
<keyword evidence="4 8" id="KW-1133">Transmembrane helix</keyword>
<dbReference type="Proteomes" id="UP001287286">
    <property type="component" value="Unassembled WGS sequence"/>
</dbReference>
<feature type="transmembrane region" description="Helical" evidence="8">
    <location>
        <begin position="144"/>
        <end position="166"/>
    </location>
</feature>
<organism evidence="10 11">
    <name type="scientific">Purpureocillium lilacinum</name>
    <name type="common">Paecilomyces lilacinus</name>
    <dbReference type="NCBI Taxonomy" id="33203"/>
    <lineage>
        <taxon>Eukaryota</taxon>
        <taxon>Fungi</taxon>
        <taxon>Dikarya</taxon>
        <taxon>Ascomycota</taxon>
        <taxon>Pezizomycotina</taxon>
        <taxon>Sordariomycetes</taxon>
        <taxon>Hypocreomycetidae</taxon>
        <taxon>Hypocreales</taxon>
        <taxon>Ophiocordycipitaceae</taxon>
        <taxon>Purpureocillium</taxon>
    </lineage>
</organism>
<dbReference type="InterPro" id="IPR016439">
    <property type="entry name" value="Lag1/Lac1-like"/>
</dbReference>
<evidence type="ECO:0000256" key="8">
    <source>
        <dbReference type="SAM" id="Phobius"/>
    </source>
</evidence>
<dbReference type="PIRSF" id="PIRSF005225">
    <property type="entry name" value="LAG1_LAC1"/>
    <property type="match status" value="1"/>
</dbReference>
<comment type="subcellular location">
    <subcellularLocation>
        <location evidence="1">Membrane</location>
        <topology evidence="1">Multi-pass membrane protein</topology>
    </subcellularLocation>
</comment>
<evidence type="ECO:0000256" key="4">
    <source>
        <dbReference type="ARBA" id="ARBA00022989"/>
    </source>
</evidence>
<sequence length="399" mass="44725">MMPQNLATWFLENQARITFSLLTLLTLSHTFLSWVRPYTSQLVSLSGYNPRTGKYAISSGDLCLVAFLAMLLTGLRAGAIDGVLRPLGRRWGISKQRASIRFAEQAWLVIFSVVSGPIGFWLYRSSSYYLSMEELWTGWPDRELGGLMKGYFLVQLAFWIQQIMVVHIEKRRSDHWQMVVHHVVTVMLVGGSYAYHQTRVGNLIMVLMDTVEVFLSLAKCLKYLGLRTACNATFGTFMAWWFIARHALFLRICWSIYTELPRIIPSACYIGGADDLGGPFPVPDRGWSHLIEPLYKPSGVICWDGTVRWAFLYCLLFLQALLMIWFVLILRAARGLLNGKSVEDERSGDEGTTEPGEGEVVGGSDCMGKRGTAATRRDSGPNHSGRKPRVTSSSGVADS</sequence>
<feature type="compositionally biased region" description="Polar residues" evidence="7">
    <location>
        <begin position="390"/>
        <end position="399"/>
    </location>
</feature>
<proteinExistence type="inferred from homology"/>
<feature type="transmembrane region" description="Helical" evidence="8">
    <location>
        <begin position="233"/>
        <end position="257"/>
    </location>
</feature>
<dbReference type="PANTHER" id="PTHR12560">
    <property type="entry name" value="LONGEVITY ASSURANCE FACTOR 1 LAG1"/>
    <property type="match status" value="1"/>
</dbReference>
<gene>
    <name evidence="10" type="ORF">Purlil1_11826</name>
</gene>
<name>A0ABR0BIV9_PURLI</name>
<evidence type="ECO:0000256" key="2">
    <source>
        <dbReference type="ARBA" id="ARBA00009808"/>
    </source>
</evidence>
<evidence type="ECO:0000313" key="11">
    <source>
        <dbReference type="Proteomes" id="UP001287286"/>
    </source>
</evidence>
<dbReference type="InterPro" id="IPR006634">
    <property type="entry name" value="TLC-dom"/>
</dbReference>
<feature type="domain" description="TLC" evidence="9">
    <location>
        <begin position="97"/>
        <end position="338"/>
    </location>
</feature>
<evidence type="ECO:0000256" key="7">
    <source>
        <dbReference type="SAM" id="MobiDB-lite"/>
    </source>
</evidence>
<dbReference type="EMBL" id="JAWRVI010000078">
    <property type="protein sequence ID" value="KAK4078888.1"/>
    <property type="molecule type" value="Genomic_DNA"/>
</dbReference>
<feature type="transmembrane region" description="Helical" evidence="8">
    <location>
        <begin position="105"/>
        <end position="124"/>
    </location>
</feature>
<keyword evidence="3 6" id="KW-0812">Transmembrane</keyword>
<feature type="transmembrane region" description="Helical" evidence="8">
    <location>
        <begin position="310"/>
        <end position="330"/>
    </location>
</feature>
<dbReference type="SMART" id="SM00724">
    <property type="entry name" value="TLC"/>
    <property type="match status" value="1"/>
</dbReference>
<evidence type="ECO:0000256" key="6">
    <source>
        <dbReference type="PROSITE-ProRule" id="PRU00205"/>
    </source>
</evidence>
<feature type="transmembrane region" description="Helical" evidence="8">
    <location>
        <begin position="178"/>
        <end position="196"/>
    </location>
</feature>
<keyword evidence="11" id="KW-1185">Reference proteome</keyword>
<accession>A0ABR0BIV9</accession>
<evidence type="ECO:0000313" key="10">
    <source>
        <dbReference type="EMBL" id="KAK4078888.1"/>
    </source>
</evidence>
<dbReference type="Pfam" id="PF03798">
    <property type="entry name" value="TRAM_LAG1_CLN8"/>
    <property type="match status" value="1"/>
</dbReference>
<comment type="caution">
    <text evidence="10">The sequence shown here is derived from an EMBL/GenBank/DDBJ whole genome shotgun (WGS) entry which is preliminary data.</text>
</comment>
<evidence type="ECO:0000256" key="3">
    <source>
        <dbReference type="ARBA" id="ARBA00022692"/>
    </source>
</evidence>
<evidence type="ECO:0000256" key="5">
    <source>
        <dbReference type="ARBA" id="ARBA00023136"/>
    </source>
</evidence>
<comment type="similarity">
    <text evidence="2">Belongs to the sphingosine N-acyltransferase family.</text>
</comment>
<feature type="region of interest" description="Disordered" evidence="7">
    <location>
        <begin position="341"/>
        <end position="399"/>
    </location>
</feature>
<dbReference type="PANTHER" id="PTHR12560:SF0">
    <property type="entry name" value="LD18904P"/>
    <property type="match status" value="1"/>
</dbReference>
<evidence type="ECO:0000259" key="9">
    <source>
        <dbReference type="PROSITE" id="PS50922"/>
    </source>
</evidence>
<reference evidence="10 11" key="1">
    <citation type="journal article" date="2024" name="Microbiol. Resour. Announc.">
        <title>Genome annotations for the ascomycete fungi Trichoderma harzianum, Trichoderma aggressivum, and Purpureocillium lilacinum.</title>
        <authorList>
            <person name="Beijen E.P.W."/>
            <person name="Ohm R.A."/>
        </authorList>
    </citation>
    <scope>NUCLEOTIDE SEQUENCE [LARGE SCALE GENOMIC DNA]</scope>
    <source>
        <strain evidence="10 11">CBS 150709</strain>
    </source>
</reference>
<protein>
    <recommendedName>
        <fullName evidence="9">TLC domain-containing protein</fullName>
    </recommendedName>
</protein>
<dbReference type="PROSITE" id="PS50922">
    <property type="entry name" value="TLC"/>
    <property type="match status" value="1"/>
</dbReference>